<comment type="caution">
    <text evidence="10">The sequence shown here is derived from an EMBL/GenBank/DDBJ whole genome shotgun (WGS) entry which is preliminary data.</text>
</comment>
<dbReference type="GO" id="GO:0004386">
    <property type="term" value="F:helicase activity"/>
    <property type="evidence" value="ECO:0007669"/>
    <property type="project" value="UniProtKB-KW"/>
</dbReference>
<dbReference type="InterPro" id="IPR050534">
    <property type="entry name" value="Coronavir_polyprotein_1ab"/>
</dbReference>
<dbReference type="RefSeq" id="WP_256532785.1">
    <property type="nucleotide sequence ID" value="NZ_CP101824.1"/>
</dbReference>
<protein>
    <submittedName>
        <fullName evidence="10">AAA domain-containing protein</fullName>
    </submittedName>
</protein>
<keyword evidence="4" id="KW-0347">Helicase</keyword>
<evidence type="ECO:0000256" key="3">
    <source>
        <dbReference type="ARBA" id="ARBA00022801"/>
    </source>
</evidence>
<feature type="domain" description="PD-(D/E)XK endonuclease-like" evidence="7">
    <location>
        <begin position="24"/>
        <end position="197"/>
    </location>
</feature>
<proteinExistence type="inferred from homology"/>
<feature type="domain" description="DNA2/NAM7 helicase-like C-terminal" evidence="9">
    <location>
        <begin position="1241"/>
        <end position="1434"/>
    </location>
</feature>
<sequence>MGEQIEVHTRETIDCNQNDEEEEEFTDDHEIVLRQLRTATSAEADWEGNPVLLYQVTVTGSINEQGIHGDADLLFIWSTPSGAEVRVIDVKRTKEQKVYHQIQAAAYAAVLRQLINGSDSLSIDQITISGGVITQETAVTPVTRDSLPAFDIDPRIADLHRLLDSESSLLTALRSERGEVEFQLDSKCGTCPYNEGCVTESFEYGDIRLLGLTVSQQRTLREYGVQTIADVAALCLTPDEKEWTPVSYKRGSFQTDTYKALARIPGLGQLFPQLVYRAEAMLDALQTEPDGVSDRPQNWLPGSGRCSLPDDEPSNAAPGDYEWQDGSMVRVYLNVQYDHLRDRLIQLNARVTATASETPPQRISVVSDAAPDEAVAADKQEQLMLERFCPKLFKAVRTVSDGLSFEKTSQCDPLLHFYMYTEGEYDALVEAFDRHPDSAESRAFRSAVEGTGQSSESMVSTLRSEIESHIVLETPSPGLLHAYKELYPTVDGAYSKSRDQKSWSYSPPSSEDSYDLRRVFSRRLFDIGAAAVYPDVPVSDLVKEAKRRLNNNPKEESDSGIGIEIDPETAEWFDGINTRMRHDASIPLAYLWAAVGRIDDDWESKESIDESALAEFELNRYRFRDTDHNSEIGPADVQTLGRHLCDILEHVERSLSYKDPFFSKEPYPVEELDADTFDPPSLADGVKEYLHEEYRANREEKHHLYRQFPLQRVLAGESIPVYVTEVDKQNRNTLRVTGRLRYEHNLLFDDGGEQVKRACRQKGAQGTSSGSWMVANPYDPSMVGAEVTRPYAIERGVNATIQQLDIDNDQIQFTLRNFWSDGGDFGQPHADWTTNPDYAADDHKVHIKSGEWLILDPQTDDITAERAQQALDHADTNALHQRLEQVRHGKIHQPETPLFELDNPSVDDGRPDGVDAVATWLRQDVGEETYPSPKQQKFITEDRQQFVALQGPPGTGKTAATMAPALLARLYAGACNGVSVNGLVTAPSNTAIDELLSDVADLLNEAAEAGPLASTDLDIELVRIGEEPADPIDGVTYANYNNEDHAQRIRRITQRLRSEGTVTLGKGSGSENASSSGEFTVTGEEQSGLSSFTASSQDGEMDTEAEKATDQPLTLVFATTTRSWRFLKEVAPGSNPDERTRAEQQLWHLLAVDEASMLELPNFLLAGSGFHEYGQVLVGGDHRQLPPVQKRDWEEVRRRDIRSTAAHLSTLDYLRLLRGDEVLEPERQSQVMCKRDPEAVEIELIQLETTYRFGEWTAEFVQQTVYEQDEIKYSSGRDEIEPVLSVLEDLNDPLVPLFDEDTTVALLTYTGKNQFQQSNPIEGALTEALVLAIDSAFKVGVVTPHNAQRGRVQSKLQKHGYTVAGDGSSAEEKEGEAIQVDTVNRFQGGERDLMMVNATVSDPNYIAAEDKFLLTENRINVSFTRHRDMLIVFAPESLIGYLPEDPDLYEQATLWKSLSIALGEAPIVDEEPDWQGQLGYVLTAAGIESVPEVVRRELQSTITIYTNS</sequence>
<dbReference type="InterPro" id="IPR041677">
    <property type="entry name" value="DNA2/NAM7_AAA_11"/>
</dbReference>
<evidence type="ECO:0000256" key="6">
    <source>
        <dbReference type="SAM" id="MobiDB-lite"/>
    </source>
</evidence>
<feature type="region of interest" description="Disordered" evidence="6">
    <location>
        <begin position="288"/>
        <end position="319"/>
    </location>
</feature>
<dbReference type="EMBL" id="JBHSAQ010000011">
    <property type="protein sequence ID" value="MFC3959238.1"/>
    <property type="molecule type" value="Genomic_DNA"/>
</dbReference>
<evidence type="ECO:0000313" key="10">
    <source>
        <dbReference type="EMBL" id="MFC3959238.1"/>
    </source>
</evidence>
<dbReference type="SUPFAM" id="SSF52540">
    <property type="entry name" value="P-loop containing nucleoside triphosphate hydrolases"/>
    <property type="match status" value="1"/>
</dbReference>
<keyword evidence="5" id="KW-0067">ATP-binding</keyword>
<keyword evidence="11" id="KW-1185">Reference proteome</keyword>
<evidence type="ECO:0000256" key="1">
    <source>
        <dbReference type="ARBA" id="ARBA00007913"/>
    </source>
</evidence>
<dbReference type="GeneID" id="73901891"/>
<feature type="compositionally biased region" description="Polar residues" evidence="6">
    <location>
        <begin position="1083"/>
        <end position="1098"/>
    </location>
</feature>
<dbReference type="Gene3D" id="3.40.50.300">
    <property type="entry name" value="P-loop containing nucleotide triphosphate hydrolases"/>
    <property type="match status" value="2"/>
</dbReference>
<organism evidence="10 11">
    <name type="scientific">Halovivax cerinus</name>
    <dbReference type="NCBI Taxonomy" id="1487865"/>
    <lineage>
        <taxon>Archaea</taxon>
        <taxon>Methanobacteriati</taxon>
        <taxon>Methanobacteriota</taxon>
        <taxon>Stenosarchaea group</taxon>
        <taxon>Halobacteria</taxon>
        <taxon>Halobacteriales</taxon>
        <taxon>Natrialbaceae</taxon>
        <taxon>Halovivax</taxon>
    </lineage>
</organism>
<feature type="region of interest" description="Disordered" evidence="6">
    <location>
        <begin position="1061"/>
        <end position="1109"/>
    </location>
</feature>
<dbReference type="Pfam" id="PF13087">
    <property type="entry name" value="AAA_12"/>
    <property type="match status" value="1"/>
</dbReference>
<comment type="similarity">
    <text evidence="1">Belongs to the DNA2/NAM7 helicase family.</text>
</comment>
<evidence type="ECO:0000256" key="4">
    <source>
        <dbReference type="ARBA" id="ARBA00022806"/>
    </source>
</evidence>
<evidence type="ECO:0000259" key="9">
    <source>
        <dbReference type="Pfam" id="PF13087"/>
    </source>
</evidence>
<evidence type="ECO:0000256" key="2">
    <source>
        <dbReference type="ARBA" id="ARBA00022741"/>
    </source>
</evidence>
<reference evidence="10 11" key="1">
    <citation type="journal article" date="2019" name="Int. J. Syst. Evol. Microbiol.">
        <title>The Global Catalogue of Microorganisms (GCM) 10K type strain sequencing project: providing services to taxonomists for standard genome sequencing and annotation.</title>
        <authorList>
            <consortium name="The Broad Institute Genomics Platform"/>
            <consortium name="The Broad Institute Genome Sequencing Center for Infectious Disease"/>
            <person name="Wu L."/>
            <person name="Ma J."/>
        </authorList>
    </citation>
    <scope>NUCLEOTIDE SEQUENCE [LARGE SCALE GENOMIC DNA]</scope>
    <source>
        <strain evidence="10 11">IBRC-M 10256</strain>
    </source>
</reference>
<dbReference type="Pfam" id="PF13086">
    <property type="entry name" value="AAA_11"/>
    <property type="match status" value="1"/>
</dbReference>
<accession>A0ABD5NQC8</accession>
<keyword evidence="2" id="KW-0547">Nucleotide-binding</keyword>
<dbReference type="InterPro" id="IPR038726">
    <property type="entry name" value="PDDEXK_AddAB-type"/>
</dbReference>
<gene>
    <name evidence="10" type="ORF">ACFOUR_12805</name>
</gene>
<name>A0ABD5NQC8_9EURY</name>
<dbReference type="InterPro" id="IPR011604">
    <property type="entry name" value="PDDEXK-like_dom_sf"/>
</dbReference>
<dbReference type="Proteomes" id="UP001595846">
    <property type="component" value="Unassembled WGS sequence"/>
</dbReference>
<evidence type="ECO:0000259" key="7">
    <source>
        <dbReference type="Pfam" id="PF12705"/>
    </source>
</evidence>
<evidence type="ECO:0000259" key="8">
    <source>
        <dbReference type="Pfam" id="PF13086"/>
    </source>
</evidence>
<dbReference type="GO" id="GO:0016787">
    <property type="term" value="F:hydrolase activity"/>
    <property type="evidence" value="ECO:0007669"/>
    <property type="project" value="UniProtKB-KW"/>
</dbReference>
<keyword evidence="3" id="KW-0378">Hydrolase</keyword>
<feature type="domain" description="DNA2/NAM7 helicase helicase" evidence="8">
    <location>
        <begin position="943"/>
        <end position="1188"/>
    </location>
</feature>
<dbReference type="Pfam" id="PF12705">
    <property type="entry name" value="PDDEXK_1"/>
    <property type="match status" value="1"/>
</dbReference>
<evidence type="ECO:0000313" key="11">
    <source>
        <dbReference type="Proteomes" id="UP001595846"/>
    </source>
</evidence>
<dbReference type="PANTHER" id="PTHR43788">
    <property type="entry name" value="DNA2/NAM7 HELICASE FAMILY MEMBER"/>
    <property type="match status" value="1"/>
</dbReference>
<dbReference type="InterPro" id="IPR027417">
    <property type="entry name" value="P-loop_NTPase"/>
</dbReference>
<dbReference type="InterPro" id="IPR041679">
    <property type="entry name" value="DNA2/NAM7-like_C"/>
</dbReference>
<dbReference type="PANTHER" id="PTHR43788:SF8">
    <property type="entry name" value="DNA-BINDING PROTEIN SMUBP-2"/>
    <property type="match status" value="1"/>
</dbReference>
<evidence type="ECO:0000256" key="5">
    <source>
        <dbReference type="ARBA" id="ARBA00022840"/>
    </source>
</evidence>
<dbReference type="Gene3D" id="3.90.320.10">
    <property type="match status" value="1"/>
</dbReference>
<dbReference type="GO" id="GO:0005524">
    <property type="term" value="F:ATP binding"/>
    <property type="evidence" value="ECO:0007669"/>
    <property type="project" value="UniProtKB-KW"/>
</dbReference>